<dbReference type="InterPro" id="IPR026906">
    <property type="entry name" value="LRR_5"/>
</dbReference>
<comment type="caution">
    <text evidence="1">The sequence shown here is derived from an EMBL/GenBank/DDBJ whole genome shotgun (WGS) entry which is preliminary data.</text>
</comment>
<evidence type="ECO:0000313" key="2">
    <source>
        <dbReference type="Proteomes" id="UP001470230"/>
    </source>
</evidence>
<dbReference type="SUPFAM" id="SSF52058">
    <property type="entry name" value="L domain-like"/>
    <property type="match status" value="2"/>
</dbReference>
<organism evidence="1 2">
    <name type="scientific">Tritrichomonas musculus</name>
    <dbReference type="NCBI Taxonomy" id="1915356"/>
    <lineage>
        <taxon>Eukaryota</taxon>
        <taxon>Metamonada</taxon>
        <taxon>Parabasalia</taxon>
        <taxon>Tritrichomonadida</taxon>
        <taxon>Tritrichomonadidae</taxon>
        <taxon>Tritrichomonas</taxon>
    </lineage>
</organism>
<dbReference type="InterPro" id="IPR032675">
    <property type="entry name" value="LRR_dom_sf"/>
</dbReference>
<name>A0ABR2J0G7_9EUKA</name>
<proteinExistence type="predicted"/>
<dbReference type="InterPro" id="IPR053139">
    <property type="entry name" value="Surface_bspA-like"/>
</dbReference>
<dbReference type="PANTHER" id="PTHR45661">
    <property type="entry name" value="SURFACE ANTIGEN"/>
    <property type="match status" value="1"/>
</dbReference>
<dbReference type="PANTHER" id="PTHR45661:SF3">
    <property type="entry name" value="IG-LIKE DOMAIN-CONTAINING PROTEIN"/>
    <property type="match status" value="1"/>
</dbReference>
<evidence type="ECO:0000313" key="1">
    <source>
        <dbReference type="EMBL" id="KAK8871385.1"/>
    </source>
</evidence>
<sequence length="563" mass="65081">MERKAIKIPIEKYEKDLETEFSKDKKNEILDLLTNANQLFYIDDFEEIEYKLHEACKNGDIELIKIYLSPYIQNETKDMRFKIDKTSKTASLLEVDDSIRQLVIPRSVQYESTEYLITSVIGTNCSIKTRLRRFGAFQYSKIEEIYIPPSLKELKGGWCYETAYLNKIIISHSNGQFIFKDDKYLLCKTDPNSDEFDNFLFAVPYINEISIPSNIKIISPHAFYNCRHLTKVEISPDSNLQTIGIKAFQNTNIKEIFIPSKVTKICEKAFSNCFELTKVEIPPDSNLQTIENYAFESIKIKEFYFPPCLKELKEGLCYETDSLEKIIISPLNGQFIFKDDKYLLGKTDPNSDEFDNLIFAVRKIKNFSIPSNFKIISPHAFYNCRHLTKVEISPDSNLQTIGIRAFQNTNIEEIFIPSKVTKICEFAFGKCDNLIKVEIPTNSNLQTIKEYAFYRSNIERIYIPSNVKIISSHAFYSCKKIQKIEIPPNSQLQTINSDAFSYSQIKEFFIPSKVSTINNNAFYSCENLQIVEISEKSELESFPLAAFEYCTNVIFMIPSSLGN</sequence>
<dbReference type="Gene3D" id="3.80.10.10">
    <property type="entry name" value="Ribonuclease Inhibitor"/>
    <property type="match status" value="3"/>
</dbReference>
<dbReference type="Pfam" id="PF13306">
    <property type="entry name" value="LRR_5"/>
    <property type="match status" value="3"/>
</dbReference>
<protein>
    <recommendedName>
        <fullName evidence="3">Surface antigen BspA-like protein</fullName>
    </recommendedName>
</protein>
<dbReference type="Proteomes" id="UP001470230">
    <property type="component" value="Unassembled WGS sequence"/>
</dbReference>
<evidence type="ECO:0008006" key="3">
    <source>
        <dbReference type="Google" id="ProtNLM"/>
    </source>
</evidence>
<gene>
    <name evidence="1" type="ORF">M9Y10_007110</name>
</gene>
<keyword evidence="2" id="KW-1185">Reference proteome</keyword>
<dbReference type="EMBL" id="JAPFFF010000013">
    <property type="protein sequence ID" value="KAK8871385.1"/>
    <property type="molecule type" value="Genomic_DNA"/>
</dbReference>
<reference evidence="1 2" key="1">
    <citation type="submission" date="2024-04" db="EMBL/GenBank/DDBJ databases">
        <title>Tritrichomonas musculus Genome.</title>
        <authorList>
            <person name="Alves-Ferreira E."/>
            <person name="Grigg M."/>
            <person name="Lorenzi H."/>
            <person name="Galac M."/>
        </authorList>
    </citation>
    <scope>NUCLEOTIDE SEQUENCE [LARGE SCALE GENOMIC DNA]</scope>
    <source>
        <strain evidence="1 2">EAF2021</strain>
    </source>
</reference>
<accession>A0ABR2J0G7</accession>